<gene>
    <name evidence="2" type="ORF">GCM10011358_26400</name>
</gene>
<comment type="caution">
    <text evidence="2">The sequence shown here is derived from an EMBL/GenBank/DDBJ whole genome shotgun (WGS) entry which is preliminary data.</text>
</comment>
<reference evidence="3" key="1">
    <citation type="journal article" date="2019" name="Int. J. Syst. Evol. Microbiol.">
        <title>The Global Catalogue of Microorganisms (GCM) 10K type strain sequencing project: providing services to taxonomists for standard genome sequencing and annotation.</title>
        <authorList>
            <consortium name="The Broad Institute Genomics Platform"/>
            <consortium name="The Broad Institute Genome Sequencing Center for Infectious Disease"/>
            <person name="Wu L."/>
            <person name="Ma J."/>
        </authorList>
    </citation>
    <scope>NUCLEOTIDE SEQUENCE [LARGE SCALE GENOMIC DNA]</scope>
    <source>
        <strain evidence="3">CGMCC 1.12922</strain>
    </source>
</reference>
<sequence>MIRVMLVSGKSPNPEAIPMPKRKVTDEEIREAAYHMWLEDGAPEGEDQAYWFRAEAALTGAKPKAAPKAKAKAAPKKPAAAKKAPAKKAPARKAPPKG</sequence>
<organism evidence="2 3">
    <name type="scientific">Sinisalibacter lacisalsi</name>
    <dbReference type="NCBI Taxonomy" id="1526570"/>
    <lineage>
        <taxon>Bacteria</taxon>
        <taxon>Pseudomonadati</taxon>
        <taxon>Pseudomonadota</taxon>
        <taxon>Alphaproteobacteria</taxon>
        <taxon>Rhodobacterales</taxon>
        <taxon>Roseobacteraceae</taxon>
        <taxon>Sinisalibacter</taxon>
    </lineage>
</organism>
<dbReference type="EMBL" id="BMGI01000004">
    <property type="protein sequence ID" value="GGD41260.1"/>
    <property type="molecule type" value="Genomic_DNA"/>
</dbReference>
<accession>A0ABQ1QSW8</accession>
<dbReference type="Pfam" id="PF11154">
    <property type="entry name" value="DUF2934"/>
    <property type="match status" value="1"/>
</dbReference>
<protein>
    <recommendedName>
        <fullName evidence="4">DUF2934 domain-containing protein</fullName>
    </recommendedName>
</protein>
<feature type="region of interest" description="Disordered" evidence="1">
    <location>
        <begin position="61"/>
        <end position="98"/>
    </location>
</feature>
<dbReference type="InterPro" id="IPR021327">
    <property type="entry name" value="DUF2934"/>
</dbReference>
<evidence type="ECO:0000313" key="3">
    <source>
        <dbReference type="Proteomes" id="UP000617355"/>
    </source>
</evidence>
<dbReference type="RefSeq" id="WP_229738256.1">
    <property type="nucleotide sequence ID" value="NZ_BMGI01000004.1"/>
</dbReference>
<feature type="region of interest" description="Disordered" evidence="1">
    <location>
        <begin position="1"/>
        <end position="23"/>
    </location>
</feature>
<dbReference type="Proteomes" id="UP000617355">
    <property type="component" value="Unassembled WGS sequence"/>
</dbReference>
<feature type="compositionally biased region" description="Basic residues" evidence="1">
    <location>
        <begin position="65"/>
        <end position="75"/>
    </location>
</feature>
<name>A0ABQ1QSW8_9RHOB</name>
<proteinExistence type="predicted"/>
<evidence type="ECO:0000256" key="1">
    <source>
        <dbReference type="SAM" id="MobiDB-lite"/>
    </source>
</evidence>
<keyword evidence="3" id="KW-1185">Reference proteome</keyword>
<feature type="compositionally biased region" description="Basic residues" evidence="1">
    <location>
        <begin position="84"/>
        <end position="98"/>
    </location>
</feature>
<evidence type="ECO:0008006" key="4">
    <source>
        <dbReference type="Google" id="ProtNLM"/>
    </source>
</evidence>
<evidence type="ECO:0000313" key="2">
    <source>
        <dbReference type="EMBL" id="GGD41260.1"/>
    </source>
</evidence>